<proteinExistence type="predicted"/>
<sequence>MPYDYDEYLILAKTEVTEGTDPTPAIGDAVLCVGSPQWNPLAASYGDRELVDGRAGAKKQFVGAPHATLGLSVELAAGGDDAALDTVPHWAALLLACGFAQTVTADTKVDFQPVSADYGSVTIHPNIDGVDGRLLGARGNAVIEGRAGQVPRINFQMLGLRQAIAAAAQISGSLPAFAEGLPVGAVETTITIGGEAMRVSEFSIDCGRRPSFDDMAGHRGVRINRRRMSGRISLDLPTIGTKNLVEEAAAAGTQAIVITHGASGGDIVEITMPAVQIKTGQFTDRDGVLAMPLDLQITPSSGDDEITITTK</sequence>
<name>A0A2M9G427_9PROT</name>
<evidence type="ECO:0000313" key="2">
    <source>
        <dbReference type="EMBL" id="PJK30479.1"/>
    </source>
</evidence>
<keyword evidence="4" id="KW-1185">Reference proteome</keyword>
<dbReference type="EMBL" id="PHIG01000018">
    <property type="protein sequence ID" value="PJK30702.1"/>
    <property type="molecule type" value="Genomic_DNA"/>
</dbReference>
<protein>
    <recommendedName>
        <fullName evidence="5">Phage tail protein</fullName>
    </recommendedName>
</protein>
<dbReference type="EMBL" id="PHIG01000033">
    <property type="protein sequence ID" value="PJK29336.1"/>
    <property type="molecule type" value="Genomic_DNA"/>
</dbReference>
<accession>A0A2M9G427</accession>
<comment type="caution">
    <text evidence="2">The sequence shown here is derived from an EMBL/GenBank/DDBJ whole genome shotgun (WGS) entry which is preliminary data.</text>
</comment>
<dbReference type="Pfam" id="PF18906">
    <property type="entry name" value="Phage_tube_2"/>
    <property type="match status" value="1"/>
</dbReference>
<evidence type="ECO:0000313" key="1">
    <source>
        <dbReference type="EMBL" id="PJK29336.1"/>
    </source>
</evidence>
<evidence type="ECO:0008006" key="5">
    <source>
        <dbReference type="Google" id="ProtNLM"/>
    </source>
</evidence>
<reference evidence="2 4" key="1">
    <citation type="submission" date="2017-11" db="EMBL/GenBank/DDBJ databases">
        <title>Draft genome sequence of Rhizobiales bacterium SY3-13.</title>
        <authorList>
            <person name="Sun C."/>
        </authorList>
    </citation>
    <scope>NUCLEOTIDE SEQUENCE [LARGE SCALE GENOMIC DNA]</scope>
    <source>
        <strain evidence="2 4">SY3-13</strain>
    </source>
</reference>
<organism evidence="2 4">
    <name type="scientific">Minwuia thermotolerans</name>
    <dbReference type="NCBI Taxonomy" id="2056226"/>
    <lineage>
        <taxon>Bacteria</taxon>
        <taxon>Pseudomonadati</taxon>
        <taxon>Pseudomonadota</taxon>
        <taxon>Alphaproteobacteria</taxon>
        <taxon>Minwuiales</taxon>
        <taxon>Minwuiaceae</taxon>
        <taxon>Minwuia</taxon>
    </lineage>
</organism>
<evidence type="ECO:0000313" key="3">
    <source>
        <dbReference type="EMBL" id="PJK30702.1"/>
    </source>
</evidence>
<dbReference type="InterPro" id="IPR044000">
    <property type="entry name" value="Phage_tube_2"/>
</dbReference>
<dbReference type="RefSeq" id="WP_109792121.1">
    <property type="nucleotide sequence ID" value="NZ_PHIG01000018.1"/>
</dbReference>
<evidence type="ECO:0000313" key="4">
    <source>
        <dbReference type="Proteomes" id="UP000229498"/>
    </source>
</evidence>
<dbReference type="EMBL" id="PHIG01000025">
    <property type="protein sequence ID" value="PJK30479.1"/>
    <property type="molecule type" value="Genomic_DNA"/>
</dbReference>
<dbReference type="OrthoDB" id="7325655at2"/>
<dbReference type="Proteomes" id="UP000229498">
    <property type="component" value="Unassembled WGS sequence"/>
</dbReference>
<dbReference type="AlphaFoldDB" id="A0A2M9G427"/>
<gene>
    <name evidence="3" type="ORF">CVT23_04860</name>
    <name evidence="2" type="ORF">CVT23_05910</name>
    <name evidence="1" type="ORF">CVT23_12085</name>
</gene>